<keyword evidence="1" id="KW-0472">Membrane</keyword>
<evidence type="ECO:0000313" key="3">
    <source>
        <dbReference type="Proteomes" id="UP000650524"/>
    </source>
</evidence>
<keyword evidence="1" id="KW-0812">Transmembrane</keyword>
<feature type="non-terminal residue" evidence="2">
    <location>
        <position position="249"/>
    </location>
</feature>
<dbReference type="Proteomes" id="UP000650524">
    <property type="component" value="Unassembled WGS sequence"/>
</dbReference>
<dbReference type="AlphaFoldDB" id="A0A8J6MYK1"/>
<name>A0A8J6MYK1_9DELT</name>
<feature type="transmembrane region" description="Helical" evidence="1">
    <location>
        <begin position="194"/>
        <end position="213"/>
    </location>
</feature>
<evidence type="ECO:0000313" key="2">
    <source>
        <dbReference type="EMBL" id="MBC8177055.1"/>
    </source>
</evidence>
<proteinExistence type="predicted"/>
<reference evidence="2 3" key="1">
    <citation type="submission" date="2020-08" db="EMBL/GenBank/DDBJ databases">
        <title>Bridging the membrane lipid divide: bacteria of the FCB group superphylum have the potential to synthesize archaeal ether lipids.</title>
        <authorList>
            <person name="Villanueva L."/>
            <person name="Von Meijenfeldt F.A.B."/>
            <person name="Westbye A.B."/>
            <person name="Yadav S."/>
            <person name="Hopmans E.C."/>
            <person name="Dutilh B.E."/>
            <person name="Sinninghe Damste J.S."/>
        </authorList>
    </citation>
    <scope>NUCLEOTIDE SEQUENCE [LARGE SCALE GENOMIC DNA]</scope>
    <source>
        <strain evidence="2">NIOZ-UU27</strain>
    </source>
</reference>
<dbReference type="EMBL" id="JACNJD010000183">
    <property type="protein sequence ID" value="MBC8177055.1"/>
    <property type="molecule type" value="Genomic_DNA"/>
</dbReference>
<protein>
    <submittedName>
        <fullName evidence="2">Uncharacterized protein</fullName>
    </submittedName>
</protein>
<evidence type="ECO:0000256" key="1">
    <source>
        <dbReference type="SAM" id="Phobius"/>
    </source>
</evidence>
<sequence>MYKTGKSILLGYLTKSISLKFIVLVSVMILILFSMGAASLVNVMSEAQSSQMGVFVDQMRAEQRMEEELLRARLVRKAKLTADFLVSNAYKYIEDFDYDYLREMARDAQKDPDIAFVEFYDIEGAYFYEGEHEKGGQLVFPVEYEGVRLGFIEIGLSFDSVDKIIDDISKRIDETIRGTKNEYNNLFDMLIKQIIILSVVGVLIICSVIYFALTRFITVPLRKIKNVAMAAALKSERNDGNGMKLGVVT</sequence>
<feature type="transmembrane region" description="Helical" evidence="1">
    <location>
        <begin position="21"/>
        <end position="41"/>
    </location>
</feature>
<comment type="caution">
    <text evidence="2">The sequence shown here is derived from an EMBL/GenBank/DDBJ whole genome shotgun (WGS) entry which is preliminary data.</text>
</comment>
<organism evidence="2 3">
    <name type="scientific">Candidatus Desulfacyla euxinica</name>
    <dbReference type="NCBI Taxonomy" id="2841693"/>
    <lineage>
        <taxon>Bacteria</taxon>
        <taxon>Deltaproteobacteria</taxon>
        <taxon>Candidatus Desulfacyla</taxon>
    </lineage>
</organism>
<gene>
    <name evidence="2" type="ORF">H8E19_06575</name>
</gene>
<keyword evidence="1" id="KW-1133">Transmembrane helix</keyword>
<accession>A0A8J6MYK1</accession>